<reference evidence="5 6" key="1">
    <citation type="submission" date="2021-10" db="EMBL/GenBank/DDBJ databases">
        <title>Anaerobic single-cell dispensing facilitates the cultivation of human gut bacteria.</title>
        <authorList>
            <person name="Afrizal A."/>
        </authorList>
    </citation>
    <scope>NUCLEOTIDE SEQUENCE [LARGE SCALE GENOMIC DNA]</scope>
    <source>
        <strain evidence="5 6">CLA-AA-H277</strain>
    </source>
</reference>
<evidence type="ECO:0000256" key="1">
    <source>
        <dbReference type="ARBA" id="ARBA00000073"/>
    </source>
</evidence>
<evidence type="ECO:0000256" key="2">
    <source>
        <dbReference type="ARBA" id="ARBA00031870"/>
    </source>
</evidence>
<comment type="catalytic activity">
    <reaction evidence="1">
        <text>a uridine in RNA = a pseudouridine in RNA</text>
        <dbReference type="Rhea" id="RHEA:48348"/>
        <dbReference type="Rhea" id="RHEA-COMP:12068"/>
        <dbReference type="Rhea" id="RHEA-COMP:12069"/>
        <dbReference type="ChEBI" id="CHEBI:65314"/>
        <dbReference type="ChEBI" id="CHEBI:65315"/>
    </reaction>
</comment>
<comment type="caution">
    <text evidence="5">The sequence shown here is derived from an EMBL/GenBank/DDBJ whole genome shotgun (WGS) entry which is preliminary data.</text>
</comment>
<dbReference type="SUPFAM" id="SSF55120">
    <property type="entry name" value="Pseudouridine synthase"/>
    <property type="match status" value="1"/>
</dbReference>
<accession>A0AAE3J493</accession>
<dbReference type="CDD" id="cd02869">
    <property type="entry name" value="PseudoU_synth_RluA_like"/>
    <property type="match status" value="1"/>
</dbReference>
<dbReference type="GO" id="GO:0140098">
    <property type="term" value="F:catalytic activity, acting on RNA"/>
    <property type="evidence" value="ECO:0007669"/>
    <property type="project" value="UniProtKB-ARBA"/>
</dbReference>
<evidence type="ECO:0000313" key="6">
    <source>
        <dbReference type="Proteomes" id="UP001197875"/>
    </source>
</evidence>
<dbReference type="Gene3D" id="3.30.2350.10">
    <property type="entry name" value="Pseudouridine synthase"/>
    <property type="match status" value="1"/>
</dbReference>
<dbReference type="AlphaFoldDB" id="A0AAE3J493"/>
<dbReference type="GO" id="GO:0000455">
    <property type="term" value="P:enzyme-directed rRNA pseudouridine synthesis"/>
    <property type="evidence" value="ECO:0007669"/>
    <property type="project" value="TreeGrafter"/>
</dbReference>
<proteinExistence type="predicted"/>
<sequence>MNILYEDKDILVVEKPAGIPVETSRIGSKDMVSLLKNHLAETGGKPGGIPYLGMIHRLDQPVQGIMVFAKNQKAAASLSKEIAQNEMKKTYLAVVEGTAKEEESLTDYLLKDGRTNTSKKVPKGTKGAKESRLSYECLKTLEDPALAALPLSLVRIHLFTGRHHQIRVQMADVGLPLYGDRKYNPASKGSSLALCAFELTFRHPATGKSMTFSCKPTGEIFGKF</sequence>
<keyword evidence="6" id="KW-1185">Reference proteome</keyword>
<dbReference type="GO" id="GO:0009982">
    <property type="term" value="F:pseudouridine synthase activity"/>
    <property type="evidence" value="ECO:0007669"/>
    <property type="project" value="InterPro"/>
</dbReference>
<dbReference type="GO" id="GO:0003723">
    <property type="term" value="F:RNA binding"/>
    <property type="evidence" value="ECO:0007669"/>
    <property type="project" value="InterPro"/>
</dbReference>
<gene>
    <name evidence="5" type="ORF">LKD71_00030</name>
</gene>
<dbReference type="InterPro" id="IPR050188">
    <property type="entry name" value="RluA_PseudoU_synthase"/>
</dbReference>
<evidence type="ECO:0000256" key="3">
    <source>
        <dbReference type="ARBA" id="ARBA00033164"/>
    </source>
</evidence>
<dbReference type="InterPro" id="IPR020103">
    <property type="entry name" value="PsdUridine_synth_cat_dom_sf"/>
</dbReference>
<evidence type="ECO:0000259" key="4">
    <source>
        <dbReference type="Pfam" id="PF00849"/>
    </source>
</evidence>
<evidence type="ECO:0000313" key="5">
    <source>
        <dbReference type="EMBL" id="MCC2188218.1"/>
    </source>
</evidence>
<dbReference type="PANTHER" id="PTHR21600">
    <property type="entry name" value="MITOCHONDRIAL RNA PSEUDOURIDINE SYNTHASE"/>
    <property type="match status" value="1"/>
</dbReference>
<protein>
    <recommendedName>
        <fullName evidence="2">RNA pseudouridylate synthase</fullName>
    </recommendedName>
    <alternativeName>
        <fullName evidence="3">RNA-uridine isomerase</fullName>
    </alternativeName>
</protein>
<organism evidence="5 6">
    <name type="scientific">Fusicatenibacter faecihominis</name>
    <dbReference type="NCBI Taxonomy" id="2881276"/>
    <lineage>
        <taxon>Bacteria</taxon>
        <taxon>Bacillati</taxon>
        <taxon>Bacillota</taxon>
        <taxon>Clostridia</taxon>
        <taxon>Lachnospirales</taxon>
        <taxon>Lachnospiraceae</taxon>
        <taxon>Fusicatenibacter</taxon>
    </lineage>
</organism>
<feature type="domain" description="Pseudouridine synthase RsuA/RluA-like" evidence="4">
    <location>
        <begin position="9"/>
        <end position="171"/>
    </location>
</feature>
<dbReference type="EMBL" id="JAJEPR010000001">
    <property type="protein sequence ID" value="MCC2188218.1"/>
    <property type="molecule type" value="Genomic_DNA"/>
</dbReference>
<dbReference type="Proteomes" id="UP001197875">
    <property type="component" value="Unassembled WGS sequence"/>
</dbReference>
<dbReference type="InterPro" id="IPR006145">
    <property type="entry name" value="PsdUridine_synth_RsuA/RluA"/>
</dbReference>
<dbReference type="RefSeq" id="WP_227613870.1">
    <property type="nucleotide sequence ID" value="NZ_JAJEPR010000001.1"/>
</dbReference>
<name>A0AAE3J493_9FIRM</name>
<dbReference type="PANTHER" id="PTHR21600:SF52">
    <property type="entry name" value="PSEUDOURIDINE SYNTHASE RSUA_RLUA-LIKE DOMAIN-CONTAINING PROTEIN"/>
    <property type="match status" value="1"/>
</dbReference>
<dbReference type="Pfam" id="PF00849">
    <property type="entry name" value="PseudoU_synth_2"/>
    <property type="match status" value="1"/>
</dbReference>